<dbReference type="AlphaFoldDB" id="A0A1G2R343"/>
<protein>
    <recommendedName>
        <fullName evidence="3">Nucleotidyl transferase AbiEii/AbiGii toxin family protein</fullName>
    </recommendedName>
</protein>
<evidence type="ECO:0008006" key="3">
    <source>
        <dbReference type="Google" id="ProtNLM"/>
    </source>
</evidence>
<dbReference type="InterPro" id="IPR014942">
    <property type="entry name" value="AbiEii"/>
</dbReference>
<dbReference type="Gene3D" id="3.10.450.620">
    <property type="entry name" value="JHP933, nucleotidyltransferase-like core domain"/>
    <property type="match status" value="1"/>
</dbReference>
<reference evidence="1 2" key="1">
    <citation type="journal article" date="2016" name="Nat. Commun.">
        <title>Thousands of microbial genomes shed light on interconnected biogeochemical processes in an aquifer system.</title>
        <authorList>
            <person name="Anantharaman K."/>
            <person name="Brown C.T."/>
            <person name="Hug L.A."/>
            <person name="Sharon I."/>
            <person name="Castelle C.J."/>
            <person name="Probst A.J."/>
            <person name="Thomas B.C."/>
            <person name="Singh A."/>
            <person name="Wilkins M.J."/>
            <person name="Karaoz U."/>
            <person name="Brodie E.L."/>
            <person name="Williams K.H."/>
            <person name="Hubbard S.S."/>
            <person name="Banfield J.F."/>
        </authorList>
    </citation>
    <scope>NUCLEOTIDE SEQUENCE [LARGE SCALE GENOMIC DNA]</scope>
</reference>
<proteinExistence type="predicted"/>
<gene>
    <name evidence="1" type="ORF">A3C04_04165</name>
</gene>
<dbReference type="EMBL" id="MHTV01000032">
    <property type="protein sequence ID" value="OHA66501.1"/>
    <property type="molecule type" value="Genomic_DNA"/>
</dbReference>
<comment type="caution">
    <text evidence="1">The sequence shown here is derived from an EMBL/GenBank/DDBJ whole genome shotgun (WGS) entry which is preliminary data.</text>
</comment>
<sequence length="258" mass="30449">MLNLLNIEKYYPENERPFKKNILREYLQYKILEIVFNSKIARSLAFLGGTALRIAYNNSRFSEDLDFDNFDLTQEQFISLTHEVKKGLELQGYKVEIKNVFEGAYRSYIRMPEVLFDNNMSSLREEKIMIQIDTVPHTFDYAKDLKILNKFDVFTQIYTTPIDILLSQKIYAALNRPRAKGRDFFDIVFLFPQTKPNYEYLEKKLGIKNGQELKEAFVSKTSSFDFDELGKDVEPFLITPNDSKKVKLFIPYIKELEF</sequence>
<evidence type="ECO:0000313" key="1">
    <source>
        <dbReference type="EMBL" id="OHA66501.1"/>
    </source>
</evidence>
<name>A0A1G2R343_9BACT</name>
<organism evidence="1 2">
    <name type="scientific">Candidatus Wildermuthbacteria bacterium RIFCSPHIGHO2_02_FULL_45_25</name>
    <dbReference type="NCBI Taxonomy" id="1802450"/>
    <lineage>
        <taxon>Bacteria</taxon>
        <taxon>Candidatus Wildermuthiibacteriota</taxon>
    </lineage>
</organism>
<dbReference type="Proteomes" id="UP000178092">
    <property type="component" value="Unassembled WGS sequence"/>
</dbReference>
<accession>A0A1G2R343</accession>
<dbReference type="Pfam" id="PF08843">
    <property type="entry name" value="AbiEii"/>
    <property type="match status" value="1"/>
</dbReference>
<evidence type="ECO:0000313" key="2">
    <source>
        <dbReference type="Proteomes" id="UP000178092"/>
    </source>
</evidence>